<evidence type="ECO:0000259" key="21">
    <source>
        <dbReference type="Pfam" id="PF10277"/>
    </source>
</evidence>
<feature type="transmembrane region" description="Helical" evidence="19">
    <location>
        <begin position="252"/>
        <end position="274"/>
    </location>
</feature>
<feature type="transmembrane region" description="Helical" evidence="19">
    <location>
        <begin position="346"/>
        <end position="369"/>
    </location>
</feature>
<dbReference type="GO" id="GO:0008270">
    <property type="term" value="F:zinc ion binding"/>
    <property type="evidence" value="ECO:0007669"/>
    <property type="project" value="UniProtKB-KW"/>
</dbReference>
<dbReference type="GO" id="GO:0005840">
    <property type="term" value="C:ribosome"/>
    <property type="evidence" value="ECO:0007669"/>
    <property type="project" value="UniProtKB-KW"/>
</dbReference>
<dbReference type="SUPFAM" id="SSF57667">
    <property type="entry name" value="beta-beta-alpha zinc fingers"/>
    <property type="match status" value="2"/>
</dbReference>
<keyword evidence="10" id="KW-0862">Zinc</keyword>
<keyword evidence="13" id="KW-0333">Golgi apparatus</keyword>
<evidence type="ECO:0000256" key="9">
    <source>
        <dbReference type="ARBA" id="ARBA00022771"/>
    </source>
</evidence>
<evidence type="ECO:0000256" key="8">
    <source>
        <dbReference type="ARBA" id="ARBA00022737"/>
    </source>
</evidence>
<evidence type="ECO:0000256" key="2">
    <source>
        <dbReference type="ARBA" id="ARBA00004653"/>
    </source>
</evidence>
<dbReference type="GO" id="GO:0005789">
    <property type="term" value="C:endoplasmic reticulum membrane"/>
    <property type="evidence" value="ECO:0007669"/>
    <property type="project" value="TreeGrafter"/>
</dbReference>
<evidence type="ECO:0000256" key="16">
    <source>
        <dbReference type="ARBA" id="ARBA00023274"/>
    </source>
</evidence>
<keyword evidence="11" id="KW-0689">Ribosomal protein</keyword>
<keyword evidence="15" id="KW-0539">Nucleus</keyword>
<evidence type="ECO:0000256" key="12">
    <source>
        <dbReference type="ARBA" id="ARBA00022989"/>
    </source>
</evidence>
<dbReference type="InterPro" id="IPR036920">
    <property type="entry name" value="Ribosomal_uL16_sf"/>
</dbReference>
<dbReference type="Proteomes" id="UP000268014">
    <property type="component" value="Unassembled WGS sequence"/>
</dbReference>
<comment type="subcellular location">
    <subcellularLocation>
        <location evidence="2">Golgi apparatus membrane</location>
        <topology evidence="2">Multi-pass membrane protein</topology>
    </subcellularLocation>
    <subcellularLocation>
        <location evidence="1">Nucleus</location>
    </subcellularLocation>
</comment>
<evidence type="ECO:0000259" key="20">
    <source>
        <dbReference type="Pfam" id="PF08790"/>
    </source>
</evidence>
<keyword evidence="6 19" id="KW-0812">Transmembrane</keyword>
<evidence type="ECO:0000313" key="24">
    <source>
        <dbReference type="Proteomes" id="UP000268014"/>
    </source>
</evidence>
<evidence type="ECO:0000256" key="10">
    <source>
        <dbReference type="ARBA" id="ARBA00022833"/>
    </source>
</evidence>
<dbReference type="InterPro" id="IPR047873">
    <property type="entry name" value="Ribosomal_uL16"/>
</dbReference>
<protein>
    <submittedName>
        <fullName evidence="25">Ribosomal_L16 domain-containing protein</fullName>
    </submittedName>
</protein>
<dbReference type="GO" id="GO:0000139">
    <property type="term" value="C:Golgi membrane"/>
    <property type="evidence" value="ECO:0007669"/>
    <property type="project" value="UniProtKB-SubCell"/>
</dbReference>
<keyword evidence="8" id="KW-0677">Repeat</keyword>
<keyword evidence="7" id="KW-0479">Metal-binding</keyword>
<comment type="similarity">
    <text evidence="4">Belongs to the universal ribosomal protein uL16 family.</text>
</comment>
<evidence type="ECO:0000256" key="3">
    <source>
        <dbReference type="ARBA" id="ARBA00007414"/>
    </source>
</evidence>
<dbReference type="InterPro" id="IPR016180">
    <property type="entry name" value="Ribosomal_uL16_dom"/>
</dbReference>
<evidence type="ECO:0000256" key="11">
    <source>
        <dbReference type="ARBA" id="ARBA00022980"/>
    </source>
</evidence>
<accession>A0A0N4X4I5</accession>
<evidence type="ECO:0000313" key="23">
    <source>
        <dbReference type="EMBL" id="VDO76169.1"/>
    </source>
</evidence>
<gene>
    <name evidence="23" type="ORF">HPLM_LOCUS19271</name>
</gene>
<dbReference type="Pfam" id="PF08790">
    <property type="entry name" value="zf-LYAR"/>
    <property type="match status" value="1"/>
</dbReference>
<dbReference type="OMA" id="FRCRDAT"/>
<dbReference type="InterPro" id="IPR014898">
    <property type="entry name" value="Znf_C2H2_LYAR"/>
</dbReference>
<evidence type="ECO:0000256" key="14">
    <source>
        <dbReference type="ARBA" id="ARBA00023136"/>
    </source>
</evidence>
<dbReference type="PANTHER" id="PTHR12892">
    <property type="entry name" value="FGF RECEPTOR ACTIVATING PROTEIN 1"/>
    <property type="match status" value="1"/>
</dbReference>
<evidence type="ECO:0000256" key="4">
    <source>
        <dbReference type="ARBA" id="ARBA00008931"/>
    </source>
</evidence>
<evidence type="ECO:0000259" key="22">
    <source>
        <dbReference type="Pfam" id="PF25879"/>
    </source>
</evidence>
<dbReference type="Gene3D" id="3.30.1490.490">
    <property type="match status" value="1"/>
</dbReference>
<dbReference type="InterPro" id="IPR039545">
    <property type="entry name" value="PGAP2"/>
</dbReference>
<dbReference type="Pfam" id="PF10277">
    <property type="entry name" value="Frag1"/>
    <property type="match status" value="1"/>
</dbReference>
<dbReference type="GO" id="GO:1990904">
    <property type="term" value="C:ribonucleoprotein complex"/>
    <property type="evidence" value="ECO:0007669"/>
    <property type="project" value="UniProtKB-KW"/>
</dbReference>
<dbReference type="CDD" id="cd01433">
    <property type="entry name" value="Ribosomal_L16_L10e"/>
    <property type="match status" value="1"/>
</dbReference>
<dbReference type="GO" id="GO:0006412">
    <property type="term" value="P:translation"/>
    <property type="evidence" value="ECO:0007669"/>
    <property type="project" value="InterPro"/>
</dbReference>
<feature type="transmembrane region" description="Helical" evidence="19">
    <location>
        <begin position="449"/>
        <end position="471"/>
    </location>
</feature>
<keyword evidence="16" id="KW-0687">Ribonucleoprotein</keyword>
<dbReference type="GO" id="GO:0003735">
    <property type="term" value="F:structural constituent of ribosome"/>
    <property type="evidence" value="ECO:0007669"/>
    <property type="project" value="InterPro"/>
</dbReference>
<evidence type="ECO:0000256" key="18">
    <source>
        <dbReference type="SAM" id="MobiDB-lite"/>
    </source>
</evidence>
<dbReference type="GO" id="GO:0006506">
    <property type="term" value="P:GPI anchor biosynthetic process"/>
    <property type="evidence" value="ECO:0007669"/>
    <property type="project" value="UniProtKB-KW"/>
</dbReference>
<feature type="domain" description="Zinc finger C2H2 LYAR-type" evidence="20">
    <location>
        <begin position="526"/>
        <end position="553"/>
    </location>
</feature>
<feature type="domain" description="CWH43-like N-terminal" evidence="21">
    <location>
        <begin position="250"/>
        <end position="475"/>
    </location>
</feature>
<dbReference type="FunFam" id="3.90.1170.10:FF:000013">
    <property type="entry name" value="Mitochondrial Ribosomal Protein, Large"/>
    <property type="match status" value="1"/>
</dbReference>
<dbReference type="SUPFAM" id="SSF54686">
    <property type="entry name" value="Ribosomal protein L16p/L10e"/>
    <property type="match status" value="1"/>
</dbReference>
<organism evidence="25">
    <name type="scientific">Haemonchus placei</name>
    <name type="common">Barber's pole worm</name>
    <dbReference type="NCBI Taxonomy" id="6290"/>
    <lineage>
        <taxon>Eukaryota</taxon>
        <taxon>Metazoa</taxon>
        <taxon>Ecdysozoa</taxon>
        <taxon>Nematoda</taxon>
        <taxon>Chromadorea</taxon>
        <taxon>Rhabditida</taxon>
        <taxon>Rhabditina</taxon>
        <taxon>Rhabditomorpha</taxon>
        <taxon>Strongyloidea</taxon>
        <taxon>Trichostrongylidae</taxon>
        <taxon>Haemonchus</taxon>
    </lineage>
</organism>
<dbReference type="PROSITE" id="PS51804">
    <property type="entry name" value="ZF_C2HC_LYAR"/>
    <property type="match status" value="2"/>
</dbReference>
<dbReference type="InterPro" id="IPR019402">
    <property type="entry name" value="CWH43_N"/>
</dbReference>
<dbReference type="EMBL" id="UZAF01021177">
    <property type="protein sequence ID" value="VDO76169.1"/>
    <property type="molecule type" value="Genomic_DNA"/>
</dbReference>
<keyword evidence="14 19" id="KW-0472">Membrane</keyword>
<dbReference type="FunFam" id="3.30.1490.490:FF:000001">
    <property type="entry name" value="cell growth-regulating nucleolar protein-like"/>
    <property type="match status" value="1"/>
</dbReference>
<dbReference type="Pfam" id="PF00252">
    <property type="entry name" value="Ribosomal_L16"/>
    <property type="match status" value="1"/>
</dbReference>
<feature type="transmembrane region" description="Helical" evidence="19">
    <location>
        <begin position="375"/>
        <end position="399"/>
    </location>
</feature>
<dbReference type="GO" id="GO:0005634">
    <property type="term" value="C:nucleus"/>
    <property type="evidence" value="ECO:0007669"/>
    <property type="project" value="UniProtKB-SubCell"/>
</dbReference>
<dbReference type="Pfam" id="PF25879">
    <property type="entry name" value="WHD_LYAR"/>
    <property type="match status" value="1"/>
</dbReference>
<reference evidence="23 24" key="2">
    <citation type="submission" date="2018-11" db="EMBL/GenBank/DDBJ databases">
        <authorList>
            <consortium name="Pathogen Informatics"/>
        </authorList>
    </citation>
    <scope>NUCLEOTIDE SEQUENCE [LARGE SCALE GENOMIC DNA]</scope>
    <source>
        <strain evidence="23 24">MHpl1</strain>
    </source>
</reference>
<evidence type="ECO:0000313" key="25">
    <source>
        <dbReference type="WBParaSite" id="HPLM_0001927701-mRNA-1"/>
    </source>
</evidence>
<evidence type="ECO:0000256" key="13">
    <source>
        <dbReference type="ARBA" id="ARBA00023034"/>
    </source>
</evidence>
<keyword evidence="24" id="KW-1185">Reference proteome</keyword>
<sequence>MSWRTRTVLLQELTNLLHGSSRGMRKYPFPVTFENVKFPPNGQLKLPKMPPEPEYDPDKGEKKYKTTKRMIEARGVEEVHTELIHEQYGLAAVSGGFISADDFKFIQERVNKNLRDKQFAIWRVDPPWLPRTKKAQGTRLGGGKGSIHHYVTPVKAKRIILEVGGHITEIEAQAFLLYLCERFLFPVEFVSEKILAQRREAEKEIAEHNQNPFNWDRVIKYNMQNCTSWLSHYDIMLMAYGDDDILSLPFRLFVFIVAGLPLSALIICVLFSVLLHFEAATRTHCGVENWLPSISAAVSTYAPEMYIWRMFIAVHGGPRLFVAFAFRNFLLFSPLRPLTGARVFRISCHVACVLNVLENMFLLGLTAISSVENHALHKFCFIGFAMSATLYMLLSTWLFHYSGRRRATNLGERSYEYKILACAGSIISMVLAMYLYWRHNTYCEPGVYTMFALAEYCVVLSNIAFHSTLYYDFHGKSVNLSSTISVGTGGYSLLPTMVFFTCDQCGESLKKNQVEKHTYKCRSQSYSCIDCQVCFTPYTYQQHVKCITENQKYGSKNYVEKEAKGEVKQNAWCEQVERAIEFVKDSRLRSLLQNIQGYNNIPRKETPTTVNFKWKSTIKRKLREAGGEMKVKKLRKAVVSAYKEAVGDEEGADELFESKLAKSGVTINGKLVSLQS</sequence>
<keyword evidence="9 17" id="KW-0863">Zinc-finger</keyword>
<name>A0A0N4X4I5_HAEPC</name>
<evidence type="ECO:0000256" key="5">
    <source>
        <dbReference type="ARBA" id="ARBA00022502"/>
    </source>
</evidence>
<evidence type="ECO:0000256" key="15">
    <source>
        <dbReference type="ARBA" id="ARBA00023242"/>
    </source>
</evidence>
<reference evidence="25" key="1">
    <citation type="submission" date="2017-02" db="UniProtKB">
        <authorList>
            <consortium name="WormBaseParasite"/>
        </authorList>
    </citation>
    <scope>IDENTIFICATION</scope>
</reference>
<dbReference type="OrthoDB" id="68581at2759"/>
<evidence type="ECO:0000256" key="6">
    <source>
        <dbReference type="ARBA" id="ARBA00022692"/>
    </source>
</evidence>
<evidence type="ECO:0000256" key="17">
    <source>
        <dbReference type="PROSITE-ProRule" id="PRU01145"/>
    </source>
</evidence>
<feature type="transmembrane region" description="Helical" evidence="19">
    <location>
        <begin position="419"/>
        <end position="437"/>
    </location>
</feature>
<evidence type="ECO:0000256" key="7">
    <source>
        <dbReference type="ARBA" id="ARBA00022723"/>
    </source>
</evidence>
<dbReference type="WBParaSite" id="HPLM_0001927701-mRNA-1">
    <property type="protein sequence ID" value="HPLM_0001927701-mRNA-1"/>
    <property type="gene ID" value="HPLM_0001927701"/>
</dbReference>
<keyword evidence="12 19" id="KW-1133">Transmembrane helix</keyword>
<keyword evidence="5" id="KW-0337">GPI-anchor biosynthesis</keyword>
<feature type="region of interest" description="Disordered" evidence="18">
    <location>
        <begin position="40"/>
        <end position="62"/>
    </location>
</feature>
<dbReference type="AlphaFoldDB" id="A0A0N4X4I5"/>
<dbReference type="InterPro" id="IPR036236">
    <property type="entry name" value="Znf_C2H2_sf"/>
</dbReference>
<dbReference type="InterPro" id="IPR058719">
    <property type="entry name" value="WHD_LYAR"/>
</dbReference>
<dbReference type="Gene3D" id="3.90.1170.10">
    <property type="entry name" value="Ribosomal protein L10e/L16"/>
    <property type="match status" value="1"/>
</dbReference>
<comment type="similarity">
    <text evidence="3">Belongs to the PGAP2 family.</text>
</comment>
<dbReference type="PANTHER" id="PTHR12892:SF11">
    <property type="entry name" value="POST-GPI ATTACHMENT TO PROTEINS FACTOR 2"/>
    <property type="match status" value="1"/>
</dbReference>
<feature type="domain" description="Cell growth-regulating nucleolar protein-like winged helix" evidence="22">
    <location>
        <begin position="611"/>
        <end position="675"/>
    </location>
</feature>
<evidence type="ECO:0000256" key="1">
    <source>
        <dbReference type="ARBA" id="ARBA00004123"/>
    </source>
</evidence>
<proteinExistence type="inferred from homology"/>
<dbReference type="STRING" id="6290.A0A0N4X4I5"/>
<evidence type="ECO:0000256" key="19">
    <source>
        <dbReference type="SAM" id="Phobius"/>
    </source>
</evidence>